<evidence type="ECO:0000259" key="9">
    <source>
        <dbReference type="PROSITE" id="PS50850"/>
    </source>
</evidence>
<evidence type="ECO:0000256" key="3">
    <source>
        <dbReference type="ARBA" id="ARBA00007520"/>
    </source>
</evidence>
<proteinExistence type="inferred from homology"/>
<gene>
    <name evidence="10" type="ORF">EV696_10699</name>
</gene>
<dbReference type="EMBL" id="SNYM01000006">
    <property type="protein sequence ID" value="TDQ48659.1"/>
    <property type="molecule type" value="Genomic_DNA"/>
</dbReference>
<feature type="transmembrane region" description="Helical" evidence="8">
    <location>
        <begin position="346"/>
        <end position="368"/>
    </location>
</feature>
<dbReference type="AlphaFoldDB" id="A0A4R6USA2"/>
<dbReference type="PANTHER" id="PTHR23504">
    <property type="entry name" value="MAJOR FACILITATOR SUPERFAMILY DOMAIN-CONTAINING PROTEIN 10"/>
    <property type="match status" value="1"/>
</dbReference>
<evidence type="ECO:0000256" key="4">
    <source>
        <dbReference type="ARBA" id="ARBA00022448"/>
    </source>
</evidence>
<evidence type="ECO:0000256" key="5">
    <source>
        <dbReference type="ARBA" id="ARBA00022692"/>
    </source>
</evidence>
<dbReference type="Pfam" id="PF07690">
    <property type="entry name" value="MFS_1"/>
    <property type="match status" value="1"/>
</dbReference>
<dbReference type="PANTHER" id="PTHR23504:SF15">
    <property type="entry name" value="MAJOR FACILITATOR SUPERFAMILY (MFS) PROFILE DOMAIN-CONTAINING PROTEIN"/>
    <property type="match status" value="1"/>
</dbReference>
<dbReference type="Gene3D" id="1.20.1250.20">
    <property type="entry name" value="MFS general substrate transporter like domains"/>
    <property type="match status" value="1"/>
</dbReference>
<dbReference type="GO" id="GO:0022857">
    <property type="term" value="F:transmembrane transporter activity"/>
    <property type="evidence" value="ECO:0007669"/>
    <property type="project" value="InterPro"/>
</dbReference>
<evidence type="ECO:0000256" key="1">
    <source>
        <dbReference type="ARBA" id="ARBA00003279"/>
    </source>
</evidence>
<feature type="transmembrane region" description="Helical" evidence="8">
    <location>
        <begin position="380"/>
        <end position="399"/>
    </location>
</feature>
<evidence type="ECO:0000313" key="10">
    <source>
        <dbReference type="EMBL" id="TDQ48659.1"/>
    </source>
</evidence>
<comment type="function">
    <text evidence="1">Resistance to tetracycline by an active tetracycline efflux. This is an energy-dependent process that decreases the accumulation of the antibiotic in whole cells. This protein functions as a metal-tetracycline/H(+) antiporter.</text>
</comment>
<dbReference type="SUPFAM" id="SSF103473">
    <property type="entry name" value="MFS general substrate transporter"/>
    <property type="match status" value="1"/>
</dbReference>
<feature type="transmembrane region" description="Helical" evidence="8">
    <location>
        <begin position="284"/>
        <end position="301"/>
    </location>
</feature>
<dbReference type="GO" id="GO:0016020">
    <property type="term" value="C:membrane"/>
    <property type="evidence" value="ECO:0007669"/>
    <property type="project" value="UniProtKB-SubCell"/>
</dbReference>
<feature type="transmembrane region" description="Helical" evidence="8">
    <location>
        <begin position="104"/>
        <end position="125"/>
    </location>
</feature>
<evidence type="ECO:0000256" key="8">
    <source>
        <dbReference type="SAM" id="Phobius"/>
    </source>
</evidence>
<dbReference type="InterPro" id="IPR005829">
    <property type="entry name" value="Sugar_transporter_CS"/>
</dbReference>
<feature type="transmembrane region" description="Helical" evidence="8">
    <location>
        <begin position="165"/>
        <end position="185"/>
    </location>
</feature>
<dbReference type="InterPro" id="IPR001958">
    <property type="entry name" value="Tet-R_TetA/multi-R_MdtG-like"/>
</dbReference>
<dbReference type="PROSITE" id="PS50850">
    <property type="entry name" value="MFS"/>
    <property type="match status" value="1"/>
</dbReference>
<comment type="similarity">
    <text evidence="3">Belongs to the major facilitator superfamily. TCR/Tet family.</text>
</comment>
<comment type="subcellular location">
    <subcellularLocation>
        <location evidence="2">Membrane</location>
        <topology evidence="2">Multi-pass membrane protein</topology>
    </subcellularLocation>
</comment>
<dbReference type="RefSeq" id="WP_133589818.1">
    <property type="nucleotide sequence ID" value="NZ_CP037953.1"/>
</dbReference>
<sequence length="405" mass="43441">MAEPRRAAFVFIFITLILDVLALGIIIPVLPKLVEEFMGGNTANAAQIYGVFGMAWALMQFLFSPFLGALSDRFGRRPIILISCFGLGFDYLLMALAPTLAWLFIGRVISGITAASFSTAGAYIADVTLPEKRAATFGMMGAAWGIGFIVGPAMGGVLGDIDSRLPFWVAGILALINAAYGFFVLPESLPEEKRCQFSWRRANPVGSLKLLRSHPELASLASISFLQHIAHYVLPSTFVLYVGYRYGWNAKVTGLTLAAVGICNVIVQAVLVKKAVALIGERKMLMVALVAGCAGYVIYGLAPGPLWFWAGIPIFAFMGFIGPALQGLMTRRVSASEQGQLQGANSCMMGIAGTFSPLLFTQIFAWFISEAAFLHLPGAPFFLAAVMMVIGLIIVLKAIPPVQGP</sequence>
<keyword evidence="6 8" id="KW-1133">Transmembrane helix</keyword>
<feature type="transmembrane region" description="Helical" evidence="8">
    <location>
        <begin position="79"/>
        <end position="98"/>
    </location>
</feature>
<accession>A0A4R6USA2</accession>
<feature type="transmembrane region" description="Helical" evidence="8">
    <location>
        <begin position="307"/>
        <end position="325"/>
    </location>
</feature>
<evidence type="ECO:0000313" key="11">
    <source>
        <dbReference type="Proteomes" id="UP000295375"/>
    </source>
</evidence>
<dbReference type="InterPro" id="IPR020846">
    <property type="entry name" value="MFS_dom"/>
</dbReference>
<feature type="domain" description="Major facilitator superfamily (MFS) profile" evidence="9">
    <location>
        <begin position="8"/>
        <end position="403"/>
    </location>
</feature>
<keyword evidence="4" id="KW-0813">Transport</keyword>
<evidence type="ECO:0000256" key="7">
    <source>
        <dbReference type="ARBA" id="ARBA00023136"/>
    </source>
</evidence>
<name>A0A4R6USA2_9GAMM</name>
<feature type="transmembrane region" description="Helical" evidence="8">
    <location>
        <begin position="217"/>
        <end position="234"/>
    </location>
</feature>
<evidence type="ECO:0000256" key="6">
    <source>
        <dbReference type="ARBA" id="ARBA00022989"/>
    </source>
</evidence>
<comment type="caution">
    <text evidence="10">The sequence shown here is derived from an EMBL/GenBank/DDBJ whole genome shotgun (WGS) entry which is preliminary data.</text>
</comment>
<feature type="transmembrane region" description="Helical" evidence="8">
    <location>
        <begin position="7"/>
        <end position="27"/>
    </location>
</feature>
<feature type="transmembrane region" description="Helical" evidence="8">
    <location>
        <begin position="137"/>
        <end position="159"/>
    </location>
</feature>
<feature type="transmembrane region" description="Helical" evidence="8">
    <location>
        <begin position="254"/>
        <end position="272"/>
    </location>
</feature>
<feature type="transmembrane region" description="Helical" evidence="8">
    <location>
        <begin position="47"/>
        <end position="67"/>
    </location>
</feature>
<keyword evidence="5 8" id="KW-0812">Transmembrane</keyword>
<reference evidence="10 11" key="1">
    <citation type="submission" date="2019-03" db="EMBL/GenBank/DDBJ databases">
        <title>Genomic Encyclopedia of Type Strains, Phase IV (KMG-IV): sequencing the most valuable type-strain genomes for metagenomic binning, comparative biology and taxonomic classification.</title>
        <authorList>
            <person name="Goeker M."/>
        </authorList>
    </citation>
    <scope>NUCLEOTIDE SEQUENCE [LARGE SCALE GENOMIC DNA]</scope>
    <source>
        <strain evidence="10 11">DSM 103792</strain>
    </source>
</reference>
<keyword evidence="7 8" id="KW-0472">Membrane</keyword>
<dbReference type="Proteomes" id="UP000295375">
    <property type="component" value="Unassembled WGS sequence"/>
</dbReference>
<organism evidence="10 11">
    <name type="scientific">Permianibacter aggregans</name>
    <dbReference type="NCBI Taxonomy" id="1510150"/>
    <lineage>
        <taxon>Bacteria</taxon>
        <taxon>Pseudomonadati</taxon>
        <taxon>Pseudomonadota</taxon>
        <taxon>Gammaproteobacteria</taxon>
        <taxon>Pseudomonadales</taxon>
        <taxon>Pseudomonadaceae</taxon>
        <taxon>Permianibacter</taxon>
    </lineage>
</organism>
<dbReference type="PRINTS" id="PR01035">
    <property type="entry name" value="TCRTETA"/>
</dbReference>
<dbReference type="CDD" id="cd17388">
    <property type="entry name" value="MFS_TetA"/>
    <property type="match status" value="1"/>
</dbReference>
<protein>
    <submittedName>
        <fullName evidence="10">DHA1 family tetracycline resistance protein-like MFS transporter</fullName>
    </submittedName>
</protein>
<dbReference type="InterPro" id="IPR036259">
    <property type="entry name" value="MFS_trans_sf"/>
</dbReference>
<evidence type="ECO:0000256" key="2">
    <source>
        <dbReference type="ARBA" id="ARBA00004141"/>
    </source>
</evidence>
<keyword evidence="11" id="KW-1185">Reference proteome</keyword>
<dbReference type="OrthoDB" id="9764259at2"/>
<dbReference type="PROSITE" id="PS00216">
    <property type="entry name" value="SUGAR_TRANSPORT_1"/>
    <property type="match status" value="1"/>
</dbReference>
<dbReference type="InterPro" id="IPR011701">
    <property type="entry name" value="MFS"/>
</dbReference>